<feature type="coiled-coil region" evidence="1">
    <location>
        <begin position="115"/>
        <end position="142"/>
    </location>
</feature>
<reference evidence="3" key="2">
    <citation type="journal article" date="2021" name="Sci. Data">
        <title>Chromosome-scale genome sequencing, assembly and annotation of six genomes from subfamily Leishmaniinae.</title>
        <authorList>
            <person name="Almutairi H."/>
            <person name="Urbaniak M.D."/>
            <person name="Bates M.D."/>
            <person name="Jariyapan N."/>
            <person name="Kwakye-Nuako G."/>
            <person name="Thomaz Soccol V."/>
            <person name="Al-Salem W.S."/>
            <person name="Dillon R.J."/>
            <person name="Bates P.A."/>
            <person name="Gatherer D."/>
        </authorList>
    </citation>
    <scope>NUCLEOTIDE SEQUENCE [LARGE SCALE GENOMIC DNA]</scope>
</reference>
<evidence type="ECO:0000313" key="3">
    <source>
        <dbReference type="Proteomes" id="UP000673552"/>
    </source>
</evidence>
<name>A0A836FY79_9TRYP</name>
<protein>
    <submittedName>
        <fullName evidence="2">Uncharacterized protein</fullName>
    </submittedName>
</protein>
<accession>A0A836FY79</accession>
<keyword evidence="3" id="KW-1185">Reference proteome</keyword>
<dbReference type="Proteomes" id="UP000673552">
    <property type="component" value="Unassembled WGS sequence"/>
</dbReference>
<dbReference type="KEGG" id="lmat:92511729"/>
<organism evidence="2 3">
    <name type="scientific">Leishmania martiniquensis</name>
    <dbReference type="NCBI Taxonomy" id="1580590"/>
    <lineage>
        <taxon>Eukaryota</taxon>
        <taxon>Discoba</taxon>
        <taxon>Euglenozoa</taxon>
        <taxon>Kinetoplastea</taxon>
        <taxon>Metakinetoplastina</taxon>
        <taxon>Trypanosomatida</taxon>
        <taxon>Trypanosomatidae</taxon>
        <taxon>Leishmaniinae</taxon>
        <taxon>Leishmania</taxon>
    </lineage>
</organism>
<dbReference type="GeneID" id="92511729"/>
<proteinExistence type="predicted"/>
<sequence>MAAETKADAARQVKALEEYEESVSIVRRVQRERDVVARELADLAARRAEVHALEAELVEVHKALGAARASRAAEADARPCVLMSEGTHGESADVCKGLADDDEFALAKCIVGEELDKIIDELAAATSELSEAEDVLIEEADRAALALRRCDSEMKLRFERLMDRFASLMDVESRLAMRSASIFSECSPRLRN</sequence>
<evidence type="ECO:0000256" key="1">
    <source>
        <dbReference type="SAM" id="Coils"/>
    </source>
</evidence>
<dbReference type="AlphaFoldDB" id="A0A836FY79"/>
<dbReference type="EMBL" id="JAFEUZ010000031">
    <property type="protein sequence ID" value="KAG5471522.1"/>
    <property type="molecule type" value="Genomic_DNA"/>
</dbReference>
<gene>
    <name evidence="2" type="ORF">LSCM1_01615</name>
</gene>
<dbReference type="RefSeq" id="XP_067176496.1">
    <property type="nucleotide sequence ID" value="XM_067319217.1"/>
</dbReference>
<feature type="coiled-coil region" evidence="1">
    <location>
        <begin position="2"/>
        <end position="46"/>
    </location>
</feature>
<reference evidence="3" key="1">
    <citation type="journal article" date="2021" name="Microbiol. Resour. Announc.">
        <title>LGAAP: Leishmaniinae Genome Assembly and Annotation Pipeline.</title>
        <authorList>
            <person name="Almutairi H."/>
            <person name="Urbaniak M.D."/>
            <person name="Bates M.D."/>
            <person name="Jariyapan N."/>
            <person name="Kwakye-Nuako G."/>
            <person name="Thomaz-Soccol V."/>
            <person name="Al-Salem W.S."/>
            <person name="Dillon R.J."/>
            <person name="Bates P.A."/>
            <person name="Gatherer D."/>
        </authorList>
    </citation>
    <scope>NUCLEOTIDE SEQUENCE [LARGE SCALE GENOMIC DNA]</scope>
</reference>
<evidence type="ECO:0000313" key="2">
    <source>
        <dbReference type="EMBL" id="KAG5471522.1"/>
    </source>
</evidence>
<comment type="caution">
    <text evidence="2">The sequence shown here is derived from an EMBL/GenBank/DDBJ whole genome shotgun (WGS) entry which is preliminary data.</text>
</comment>
<keyword evidence="1" id="KW-0175">Coiled coil</keyword>